<comment type="caution">
    <text evidence="1">The sequence shown here is derived from an EMBL/GenBank/DDBJ whole genome shotgun (WGS) entry which is preliminary data.</text>
</comment>
<reference evidence="2" key="1">
    <citation type="submission" date="2016-05" db="EMBL/GenBank/DDBJ databases">
        <title>Draft genome of Corynebacterium afermentans subsp. afermentans LCDC 88199T.</title>
        <authorList>
            <person name="Bernier A.-M."/>
            <person name="Bernard K."/>
        </authorList>
    </citation>
    <scope>NUCLEOTIDE SEQUENCE [LARGE SCALE GENOMIC DNA]</scope>
    <source>
        <strain evidence="2">NML130454</strain>
    </source>
</reference>
<dbReference type="AlphaFoldDB" id="A0A1B6VXR2"/>
<gene>
    <name evidence="1" type="ORF">A7Q00_08445</name>
</gene>
<dbReference type="RefSeq" id="WP_064090112.1">
    <property type="nucleotide sequence ID" value="NZ_LXSQ01000020.1"/>
</dbReference>
<dbReference type="Proteomes" id="UP000077726">
    <property type="component" value="Unassembled WGS sequence"/>
</dbReference>
<name>A0A1B6VXR2_9NEIS</name>
<dbReference type="EMBL" id="LXSQ01000020">
    <property type="protein sequence ID" value="OAM41569.1"/>
    <property type="molecule type" value="Genomic_DNA"/>
</dbReference>
<sequence length="177" mass="19600">MAADTDIALDSLRWEICPDFGNDCQSAGISSADIYLNGAAWGKYWACWPPAGTGGAKLLLSLYNPVLQRPDTAILFQCAAGSGICLPLDADESPWPGDSWGNRPIPAAEVAQYEKYRFAQRLARRLTILDPALARCLKRLPGLHIDLENLSAYRESEGCHYVRQERWLRLLSAFEAT</sequence>
<protein>
    <submittedName>
        <fullName evidence="1">Uncharacterized protein</fullName>
    </submittedName>
</protein>
<dbReference type="OrthoDB" id="9882270at2"/>
<keyword evidence="2" id="KW-1185">Reference proteome</keyword>
<dbReference type="STRING" id="1795832.A7Q00_08445"/>
<organism evidence="1 2">
    <name type="scientific">Eikenella halliae</name>
    <dbReference type="NCBI Taxonomy" id="1795832"/>
    <lineage>
        <taxon>Bacteria</taxon>
        <taxon>Pseudomonadati</taxon>
        <taxon>Pseudomonadota</taxon>
        <taxon>Betaproteobacteria</taxon>
        <taxon>Neisseriales</taxon>
        <taxon>Neisseriaceae</taxon>
        <taxon>Eikenella</taxon>
    </lineage>
</organism>
<proteinExistence type="predicted"/>
<accession>A0A1B6VXR2</accession>
<evidence type="ECO:0000313" key="2">
    <source>
        <dbReference type="Proteomes" id="UP000077726"/>
    </source>
</evidence>
<evidence type="ECO:0000313" key="1">
    <source>
        <dbReference type="EMBL" id="OAM41569.1"/>
    </source>
</evidence>